<dbReference type="Pfam" id="PF11167">
    <property type="entry name" value="DUF2953"/>
    <property type="match status" value="1"/>
</dbReference>
<name>A0A4R1QHW7_9BACL</name>
<evidence type="ECO:0000313" key="3">
    <source>
        <dbReference type="Proteomes" id="UP000295658"/>
    </source>
</evidence>
<dbReference type="Proteomes" id="UP000295658">
    <property type="component" value="Unassembled WGS sequence"/>
</dbReference>
<sequence>MKTILIVILSLLVFIVMISFMNIRITIQFRHENDDDQLRITFRTFFGLIRYRVSVPLIQLSSQTVGVVTEQKQSGGKDKKKTYTPKDTIKMLKKVKEKIEQIVHLNVTIKKFLSNVSVTQFQWHTHVGTGDAAKTGMLVGLGWSLKYGIIGIISKYMRLEASPSIELIPHFQAAISRTEFICMIRFRIGYAILAGLRIVKHWKIRSWSANKVESY</sequence>
<dbReference type="InterPro" id="IPR021338">
    <property type="entry name" value="DUF2953"/>
</dbReference>
<dbReference type="RefSeq" id="WP_243643030.1">
    <property type="nucleotide sequence ID" value="NZ_BSVG01000001.1"/>
</dbReference>
<organism evidence="2 3">
    <name type="scientific">Thermolongibacillus altinsuensis</name>
    <dbReference type="NCBI Taxonomy" id="575256"/>
    <lineage>
        <taxon>Bacteria</taxon>
        <taxon>Bacillati</taxon>
        <taxon>Bacillota</taxon>
        <taxon>Bacilli</taxon>
        <taxon>Bacillales</taxon>
        <taxon>Anoxybacillaceae</taxon>
        <taxon>Thermolongibacillus</taxon>
    </lineage>
</organism>
<evidence type="ECO:0000256" key="1">
    <source>
        <dbReference type="SAM" id="Phobius"/>
    </source>
</evidence>
<protein>
    <submittedName>
        <fullName evidence="2">DUF2953 family protein</fullName>
    </submittedName>
</protein>
<keyword evidence="1" id="KW-1133">Transmembrane helix</keyword>
<accession>A0A4R1QHW7</accession>
<evidence type="ECO:0000313" key="2">
    <source>
        <dbReference type="EMBL" id="TCL51806.1"/>
    </source>
</evidence>
<dbReference type="EMBL" id="SLUL01000003">
    <property type="protein sequence ID" value="TCL51806.1"/>
    <property type="molecule type" value="Genomic_DNA"/>
</dbReference>
<keyword evidence="1" id="KW-0472">Membrane</keyword>
<dbReference type="AlphaFoldDB" id="A0A4R1QHW7"/>
<proteinExistence type="predicted"/>
<feature type="transmembrane region" description="Helical" evidence="1">
    <location>
        <begin position="6"/>
        <end position="23"/>
    </location>
</feature>
<keyword evidence="3" id="KW-1185">Reference proteome</keyword>
<gene>
    <name evidence="2" type="ORF">EDD69_10345</name>
</gene>
<keyword evidence="1" id="KW-0812">Transmembrane</keyword>
<comment type="caution">
    <text evidence="2">The sequence shown here is derived from an EMBL/GenBank/DDBJ whole genome shotgun (WGS) entry which is preliminary data.</text>
</comment>
<reference evidence="2 3" key="1">
    <citation type="submission" date="2019-03" db="EMBL/GenBank/DDBJ databases">
        <title>Genomic Encyclopedia of Type Strains, Phase IV (KMG-IV): sequencing the most valuable type-strain genomes for metagenomic binning, comparative biology and taxonomic classification.</title>
        <authorList>
            <person name="Goeker M."/>
        </authorList>
    </citation>
    <scope>NUCLEOTIDE SEQUENCE [LARGE SCALE GENOMIC DNA]</scope>
    <source>
        <strain evidence="2 3">DSM 24979</strain>
    </source>
</reference>